<dbReference type="Gene3D" id="2.40.10.10">
    <property type="entry name" value="Trypsin-like serine proteases"/>
    <property type="match status" value="3"/>
</dbReference>
<comment type="caution">
    <text evidence="2">The sequence shown here is derived from an EMBL/GenBank/DDBJ whole genome shotgun (WGS) entry which is preliminary data.</text>
</comment>
<reference evidence="2 3" key="1">
    <citation type="journal article" date="2024" name="BMC Genomics">
        <title>De novo assembly and annotation of Popillia japonica's genome with initial clues to its potential as an invasive pest.</title>
        <authorList>
            <person name="Cucini C."/>
            <person name="Boschi S."/>
            <person name="Funari R."/>
            <person name="Cardaioli E."/>
            <person name="Iannotti N."/>
            <person name="Marturano G."/>
            <person name="Paoli F."/>
            <person name="Bruttini M."/>
            <person name="Carapelli A."/>
            <person name="Frati F."/>
            <person name="Nardi F."/>
        </authorList>
    </citation>
    <scope>NUCLEOTIDE SEQUENCE [LARGE SCALE GENOMIC DNA]</scope>
    <source>
        <strain evidence="2">DMR45628</strain>
    </source>
</reference>
<accession>A0AAW1KIB8</accession>
<dbReference type="InterPro" id="IPR051333">
    <property type="entry name" value="CLIP_Serine_Protease"/>
</dbReference>
<organism evidence="2 3">
    <name type="scientific">Popillia japonica</name>
    <name type="common">Japanese beetle</name>
    <dbReference type="NCBI Taxonomy" id="7064"/>
    <lineage>
        <taxon>Eukaryota</taxon>
        <taxon>Metazoa</taxon>
        <taxon>Ecdysozoa</taxon>
        <taxon>Arthropoda</taxon>
        <taxon>Hexapoda</taxon>
        <taxon>Insecta</taxon>
        <taxon>Pterygota</taxon>
        <taxon>Neoptera</taxon>
        <taxon>Endopterygota</taxon>
        <taxon>Coleoptera</taxon>
        <taxon>Polyphaga</taxon>
        <taxon>Scarabaeiformia</taxon>
        <taxon>Scarabaeidae</taxon>
        <taxon>Rutelinae</taxon>
        <taxon>Popillia</taxon>
    </lineage>
</organism>
<feature type="chain" id="PRO_5043329348" evidence="1">
    <location>
        <begin position="18"/>
        <end position="481"/>
    </location>
</feature>
<keyword evidence="1" id="KW-0732">Signal</keyword>
<dbReference type="InterPro" id="IPR009003">
    <property type="entry name" value="Peptidase_S1_PA"/>
</dbReference>
<sequence length="481" mass="52548">MQVILYLILVIFSGVSAEIQLGEPCGNNIGEITLGNNCTTAIILTNITSATKDDGSNTNNMVCCIKSSLLPEEKEVTPDKKPMRKSEEACAKFGPGIRRNLSSSDHVLPGDYQHNVALIYESGHAGQSPKVCNGVLINEYFVLTTAFCANPKWQFPVFKIRAGTTDMSGEEDVAVPQQTDVPDMMTATGWGLKSLHDTKASNILLRSKVIEVNTIRCNNTAALNYKYVYDSEFCGITDYNICNIGFGSPVFLSNKEDSRVILVAIESYGVKCPVTEPSITVRTYIPIKEVVMQAVLGLVLVILSAILAQVEIGDPCGENVGQITKIQDCTTAIIVPDFNGGKNNWWNTPDMVCCVNTSYLTPNRRPIRKSEEACAKFGPAIQRKVSSENYVQPGDYQHNVAIGYWDDREDSGIIWGICCGVLISEDYVVTTATCITIPGKAPPKIRAGTIDSLGEEDGVKPQDIDVLETVAKHLQRFELVL</sequence>
<dbReference type="SUPFAM" id="SSF50494">
    <property type="entry name" value="Trypsin-like serine proteases"/>
    <property type="match status" value="2"/>
</dbReference>
<evidence type="ECO:0000256" key="1">
    <source>
        <dbReference type="SAM" id="SignalP"/>
    </source>
</evidence>
<evidence type="ECO:0000313" key="2">
    <source>
        <dbReference type="EMBL" id="KAK9718688.1"/>
    </source>
</evidence>
<dbReference type="EMBL" id="JASPKY010000226">
    <property type="protein sequence ID" value="KAK9718688.1"/>
    <property type="molecule type" value="Genomic_DNA"/>
</dbReference>
<feature type="signal peptide" evidence="1">
    <location>
        <begin position="1"/>
        <end position="17"/>
    </location>
</feature>
<dbReference type="Proteomes" id="UP001458880">
    <property type="component" value="Unassembled WGS sequence"/>
</dbReference>
<evidence type="ECO:0000313" key="3">
    <source>
        <dbReference type="Proteomes" id="UP001458880"/>
    </source>
</evidence>
<gene>
    <name evidence="2" type="ORF">QE152_g23096</name>
</gene>
<dbReference type="AlphaFoldDB" id="A0AAW1KIB8"/>
<name>A0AAW1KIB8_POPJA</name>
<dbReference type="InterPro" id="IPR043504">
    <property type="entry name" value="Peptidase_S1_PA_chymotrypsin"/>
</dbReference>
<proteinExistence type="predicted"/>
<dbReference type="PANTHER" id="PTHR24260:SF136">
    <property type="entry name" value="GH08193P-RELATED"/>
    <property type="match status" value="1"/>
</dbReference>
<dbReference type="PANTHER" id="PTHR24260">
    <property type="match status" value="1"/>
</dbReference>
<protein>
    <submittedName>
        <fullName evidence="2">Uncharacterized protein</fullName>
    </submittedName>
</protein>
<keyword evidence="3" id="KW-1185">Reference proteome</keyword>